<dbReference type="InParanoid" id="A0A1B6PHS2"/>
<dbReference type="Proteomes" id="UP000000768">
    <property type="component" value="Chromosome 7"/>
</dbReference>
<dbReference type="STRING" id="4558.A0A1B6PHS2"/>
<organism evidence="1 2">
    <name type="scientific">Sorghum bicolor</name>
    <name type="common">Sorghum</name>
    <name type="synonym">Sorghum vulgare</name>
    <dbReference type="NCBI Taxonomy" id="4558"/>
    <lineage>
        <taxon>Eukaryota</taxon>
        <taxon>Viridiplantae</taxon>
        <taxon>Streptophyta</taxon>
        <taxon>Embryophyta</taxon>
        <taxon>Tracheophyta</taxon>
        <taxon>Spermatophyta</taxon>
        <taxon>Magnoliopsida</taxon>
        <taxon>Liliopsida</taxon>
        <taxon>Poales</taxon>
        <taxon>Poaceae</taxon>
        <taxon>PACMAD clade</taxon>
        <taxon>Panicoideae</taxon>
        <taxon>Andropogonodae</taxon>
        <taxon>Andropogoneae</taxon>
        <taxon>Sorghinae</taxon>
        <taxon>Sorghum</taxon>
    </lineage>
</organism>
<evidence type="ECO:0000313" key="2">
    <source>
        <dbReference type="Proteomes" id="UP000000768"/>
    </source>
</evidence>
<sequence length="109" mass="12469">MAWLDPVNLPSGKSRCCGLCGEPLQFVLRDYTELYFSWRVFPFPLTLEGSQRRTDLISFNKMKPVASLKHRSLLAFVDIRSLLACSSSIFNIRSTTAFLKLSLQNRCTF</sequence>
<reference evidence="2" key="2">
    <citation type="journal article" date="2018" name="Plant J.">
        <title>The Sorghum bicolor reference genome: improved assembly, gene annotations, a transcriptome atlas, and signatures of genome organization.</title>
        <authorList>
            <person name="McCormick R.F."/>
            <person name="Truong S.K."/>
            <person name="Sreedasyam A."/>
            <person name="Jenkins J."/>
            <person name="Shu S."/>
            <person name="Sims D."/>
            <person name="Kennedy M."/>
            <person name="Amirebrahimi M."/>
            <person name="Weers B.D."/>
            <person name="McKinley B."/>
            <person name="Mattison A."/>
            <person name="Morishige D.T."/>
            <person name="Grimwood J."/>
            <person name="Schmutz J."/>
            <person name="Mullet J.E."/>
        </authorList>
    </citation>
    <scope>NUCLEOTIDE SEQUENCE [LARGE SCALE GENOMIC DNA]</scope>
    <source>
        <strain evidence="2">cv. BTx623</strain>
    </source>
</reference>
<name>A0A1B6PHS2_SORBI</name>
<reference evidence="1 2" key="1">
    <citation type="journal article" date="2009" name="Nature">
        <title>The Sorghum bicolor genome and the diversification of grasses.</title>
        <authorList>
            <person name="Paterson A.H."/>
            <person name="Bowers J.E."/>
            <person name="Bruggmann R."/>
            <person name="Dubchak I."/>
            <person name="Grimwood J."/>
            <person name="Gundlach H."/>
            <person name="Haberer G."/>
            <person name="Hellsten U."/>
            <person name="Mitros T."/>
            <person name="Poliakov A."/>
            <person name="Schmutz J."/>
            <person name="Spannagl M."/>
            <person name="Tang H."/>
            <person name="Wang X."/>
            <person name="Wicker T."/>
            <person name="Bharti A.K."/>
            <person name="Chapman J."/>
            <person name="Feltus F.A."/>
            <person name="Gowik U."/>
            <person name="Grigoriev I.V."/>
            <person name="Lyons E."/>
            <person name="Maher C.A."/>
            <person name="Martis M."/>
            <person name="Narechania A."/>
            <person name="Otillar R.P."/>
            <person name="Penning B.W."/>
            <person name="Salamov A.A."/>
            <person name="Wang Y."/>
            <person name="Zhang L."/>
            <person name="Carpita N.C."/>
            <person name="Freeling M."/>
            <person name="Gingle A.R."/>
            <person name="Hash C.T."/>
            <person name="Keller B."/>
            <person name="Klein P."/>
            <person name="Kresovich S."/>
            <person name="McCann M.C."/>
            <person name="Ming R."/>
            <person name="Peterson D.G."/>
            <person name="Mehboob-ur-Rahman"/>
            <person name="Ware D."/>
            <person name="Westhoff P."/>
            <person name="Mayer K.F."/>
            <person name="Messing J."/>
            <person name="Rokhsar D.S."/>
        </authorList>
    </citation>
    <scope>NUCLEOTIDE SEQUENCE [LARGE SCALE GENOMIC DNA]</scope>
    <source>
        <strain evidence="2">cv. BTx623</strain>
    </source>
</reference>
<accession>A0A1B6PHS2</accession>
<dbReference type="Gramene" id="KXG25125">
    <property type="protein sequence ID" value="KXG25125"/>
    <property type="gene ID" value="SORBI_3007G124000"/>
</dbReference>
<dbReference type="AlphaFoldDB" id="A0A1B6PHS2"/>
<evidence type="ECO:0000313" key="1">
    <source>
        <dbReference type="EMBL" id="KXG25125.1"/>
    </source>
</evidence>
<keyword evidence="2" id="KW-1185">Reference proteome</keyword>
<proteinExistence type="predicted"/>
<gene>
    <name evidence="1" type="ORF">SORBI_3007G124000</name>
</gene>
<protein>
    <submittedName>
        <fullName evidence="1">Uncharacterized protein</fullName>
    </submittedName>
</protein>
<dbReference type="EMBL" id="CM000766">
    <property type="protein sequence ID" value="KXG25125.1"/>
    <property type="molecule type" value="Genomic_DNA"/>
</dbReference>